<evidence type="ECO:0000313" key="3">
    <source>
        <dbReference type="Proteomes" id="UP000283095"/>
    </source>
</evidence>
<evidence type="ECO:0000313" key="2">
    <source>
        <dbReference type="EMBL" id="AZV42948.1"/>
    </source>
</evidence>
<organism evidence="2 3">
    <name type="scientific">Peribacillus asahii</name>
    <dbReference type="NCBI Taxonomy" id="228899"/>
    <lineage>
        <taxon>Bacteria</taxon>
        <taxon>Bacillati</taxon>
        <taxon>Bacillota</taxon>
        <taxon>Bacilli</taxon>
        <taxon>Bacillales</taxon>
        <taxon>Bacillaceae</taxon>
        <taxon>Peribacillus</taxon>
    </lineage>
</organism>
<proteinExistence type="predicted"/>
<dbReference type="Proteomes" id="UP000283095">
    <property type="component" value="Chromosome"/>
</dbReference>
<gene>
    <name evidence="2" type="ORF">BAOM_2339</name>
</gene>
<evidence type="ECO:0000256" key="1">
    <source>
        <dbReference type="SAM" id="Phobius"/>
    </source>
</evidence>
<protein>
    <submittedName>
        <fullName evidence="2">Uncharacterized protein</fullName>
    </submittedName>
</protein>
<dbReference type="AlphaFoldDB" id="A0A3Q9RN04"/>
<accession>A0A3Q9RN04</accession>
<reference evidence="2 3" key="1">
    <citation type="submission" date="2018-01" db="EMBL/GenBank/DDBJ databases">
        <title>Bacillus asahii Genome sequencing and assembly.</title>
        <authorList>
            <person name="Jiang H."/>
            <person name="Feng Y."/>
            <person name="Zhao F."/>
            <person name="Lin X."/>
        </authorList>
    </citation>
    <scope>NUCLEOTIDE SEQUENCE [LARGE SCALE GENOMIC DNA]</scope>
    <source>
        <strain evidence="2 3">OM18</strain>
    </source>
</reference>
<feature type="transmembrane region" description="Helical" evidence="1">
    <location>
        <begin position="27"/>
        <end position="43"/>
    </location>
</feature>
<keyword evidence="1" id="KW-0812">Transmembrane</keyword>
<dbReference type="EMBL" id="CP026095">
    <property type="protein sequence ID" value="AZV42948.1"/>
    <property type="molecule type" value="Genomic_DNA"/>
</dbReference>
<name>A0A3Q9RN04_9BACI</name>
<dbReference type="KEGG" id="pasa:BAOM_2339"/>
<keyword evidence="1" id="KW-1133">Transmembrane helix</keyword>
<sequence length="77" mass="8906">MFSGLIILLISFLDVKAIPEHLFVFIMGLIFSFVLLGYSFYLWRKKKQGKGFSWDDKGIVTDILKDYLKQTGALIQE</sequence>
<keyword evidence="1" id="KW-0472">Membrane</keyword>